<dbReference type="GO" id="GO:0022857">
    <property type="term" value="F:transmembrane transporter activity"/>
    <property type="evidence" value="ECO:0007669"/>
    <property type="project" value="InterPro"/>
</dbReference>
<name>A0A7J9S6R4_METMI</name>
<dbReference type="Proteomes" id="UP000536195">
    <property type="component" value="Unassembled WGS sequence"/>
</dbReference>
<feature type="transmembrane region" description="Helical" evidence="1">
    <location>
        <begin position="20"/>
        <end position="41"/>
    </location>
</feature>
<proteinExistence type="predicted"/>
<keyword evidence="1" id="KW-1133">Transmembrane helix</keyword>
<sequence>MDDRLRDLQNERKNYKKVLYRYLIILSIGINIIGVELVPILNIPTFLNAIGTILAGVLMGPFIGTLVGFLTSIILGFFIDPGYFYFTFVSILVGFIAGYIFKEYPFNIKTVISASIFISVITAIVGNTISYMAFGGVAGDQIDKITHILIESGFNIFLAVNITGFFANFLDKLLSFALVFLVIIIMDSQMDMQDFQIRWKSKL</sequence>
<protein>
    <submittedName>
        <fullName evidence="2">Energy-coupling factor transport system substrate-specific component</fullName>
    </submittedName>
</protein>
<dbReference type="Gene3D" id="1.10.1760.20">
    <property type="match status" value="1"/>
</dbReference>
<feature type="transmembrane region" description="Helical" evidence="1">
    <location>
        <begin position="173"/>
        <end position="190"/>
    </location>
</feature>
<organism evidence="2 3">
    <name type="scientific">Methanococcus maripaludis</name>
    <name type="common">Methanococcus deltae</name>
    <dbReference type="NCBI Taxonomy" id="39152"/>
    <lineage>
        <taxon>Archaea</taxon>
        <taxon>Methanobacteriati</taxon>
        <taxon>Methanobacteriota</taxon>
        <taxon>Methanomada group</taxon>
        <taxon>Methanococci</taxon>
        <taxon>Methanococcales</taxon>
        <taxon>Methanococcaceae</taxon>
        <taxon>Methanococcus</taxon>
    </lineage>
</organism>
<evidence type="ECO:0000313" key="3">
    <source>
        <dbReference type="Proteomes" id="UP000536195"/>
    </source>
</evidence>
<gene>
    <name evidence="2" type="ORF">HNP92_001813</name>
</gene>
<accession>A0A7J9S6R4</accession>
<keyword evidence="1" id="KW-0812">Transmembrane</keyword>
<dbReference type="AlphaFoldDB" id="A0A7J9S6R4"/>
<dbReference type="RefSeq" id="WP_184230891.1">
    <property type="nucleotide sequence ID" value="NZ_JACHEC010000003.1"/>
</dbReference>
<evidence type="ECO:0000313" key="2">
    <source>
        <dbReference type="EMBL" id="MBB6402491.1"/>
    </source>
</evidence>
<keyword evidence="1" id="KW-0472">Membrane</keyword>
<comment type="caution">
    <text evidence="2">The sequence shown here is derived from an EMBL/GenBank/DDBJ whole genome shotgun (WGS) entry which is preliminary data.</text>
</comment>
<reference evidence="2 3" key="1">
    <citation type="submission" date="2020-08" db="EMBL/GenBank/DDBJ databases">
        <title>Genomic Encyclopedia of Type Strains, Phase IV (KMG-V): Genome sequencing to study the core and pangenomes of soil and plant-associated prokaryotes.</title>
        <authorList>
            <person name="Whitman W."/>
        </authorList>
    </citation>
    <scope>NUCLEOTIDE SEQUENCE [LARGE SCALE GENOMIC DNA]</scope>
    <source>
        <strain evidence="2 3">C11</strain>
    </source>
</reference>
<evidence type="ECO:0000256" key="1">
    <source>
        <dbReference type="SAM" id="Phobius"/>
    </source>
</evidence>
<feature type="transmembrane region" description="Helical" evidence="1">
    <location>
        <begin position="53"/>
        <end position="75"/>
    </location>
</feature>
<feature type="transmembrane region" description="Helical" evidence="1">
    <location>
        <begin position="82"/>
        <end position="101"/>
    </location>
</feature>
<dbReference type="EMBL" id="JACHEC010000003">
    <property type="protein sequence ID" value="MBB6402491.1"/>
    <property type="molecule type" value="Genomic_DNA"/>
</dbReference>
<feature type="transmembrane region" description="Helical" evidence="1">
    <location>
        <begin position="113"/>
        <end position="134"/>
    </location>
</feature>